<dbReference type="PANTHER" id="PTHR36384">
    <property type="entry name" value="SAWADEE PROTEIN"/>
    <property type="match status" value="1"/>
</dbReference>
<proteinExistence type="predicted"/>
<dbReference type="EnsemblPlants" id="EMT23281">
    <property type="protein sequence ID" value="EMT23281"/>
    <property type="gene ID" value="F775_02697"/>
</dbReference>
<feature type="compositionally biased region" description="Basic residues" evidence="1">
    <location>
        <begin position="1"/>
        <end position="13"/>
    </location>
</feature>
<accession>M8CIZ7</accession>
<dbReference type="InterPro" id="IPR032001">
    <property type="entry name" value="SAWADEE_dom"/>
</dbReference>
<protein>
    <recommendedName>
        <fullName evidence="2">SAWADEE domain-containing protein</fullName>
    </recommendedName>
</protein>
<dbReference type="AlphaFoldDB" id="M8CIZ7"/>
<feature type="region of interest" description="Disordered" evidence="1">
    <location>
        <begin position="1"/>
        <end position="29"/>
    </location>
</feature>
<dbReference type="Pfam" id="PF16719">
    <property type="entry name" value="SAWADEE"/>
    <property type="match status" value="1"/>
</dbReference>
<dbReference type="GO" id="GO:0003682">
    <property type="term" value="F:chromatin binding"/>
    <property type="evidence" value="ECO:0007669"/>
    <property type="project" value="InterPro"/>
</dbReference>
<reference evidence="3" key="1">
    <citation type="submission" date="2015-06" db="UniProtKB">
        <authorList>
            <consortium name="EnsemblPlants"/>
        </authorList>
    </citation>
    <scope>IDENTIFICATION</scope>
</reference>
<sequence>MPKSRKRTPRKPKAPVVPAPPRRPPPRMEYRARSDEAWYGARLVVQDGSLRVMFEDFLEDADEWYHPDAPELASPRAVDALRARFRRSCPALDDARCGHLRPGDQLCLACDMHGGEIKYYDAVLEAVEKAPHRTVDREERCACRFTESPIQDPVLTEFLDDVAKRFGDDQGKATVASQPAPSGEGESAPVSSLTYSSSSLSYSF</sequence>
<feature type="domain" description="SAWADEE" evidence="2">
    <location>
        <begin position="27"/>
        <end position="146"/>
    </location>
</feature>
<evidence type="ECO:0000313" key="3">
    <source>
        <dbReference type="EnsemblPlants" id="EMT23281"/>
    </source>
</evidence>
<evidence type="ECO:0000259" key="2">
    <source>
        <dbReference type="Pfam" id="PF16719"/>
    </source>
</evidence>
<name>M8CIZ7_AEGTA</name>
<evidence type="ECO:0000256" key="1">
    <source>
        <dbReference type="SAM" id="MobiDB-lite"/>
    </source>
</evidence>
<dbReference type="PANTHER" id="PTHR36384:SF3">
    <property type="entry name" value="SAWADEE DOMAIN-CONTAINING PROTEIN"/>
    <property type="match status" value="1"/>
</dbReference>
<feature type="compositionally biased region" description="Low complexity" evidence="1">
    <location>
        <begin position="191"/>
        <end position="204"/>
    </location>
</feature>
<feature type="region of interest" description="Disordered" evidence="1">
    <location>
        <begin position="169"/>
        <end position="204"/>
    </location>
</feature>
<organism evidence="3">
    <name type="scientific">Aegilops tauschii</name>
    <name type="common">Tausch's goatgrass</name>
    <name type="synonym">Aegilops squarrosa</name>
    <dbReference type="NCBI Taxonomy" id="37682"/>
    <lineage>
        <taxon>Eukaryota</taxon>
        <taxon>Viridiplantae</taxon>
        <taxon>Streptophyta</taxon>
        <taxon>Embryophyta</taxon>
        <taxon>Tracheophyta</taxon>
        <taxon>Spermatophyta</taxon>
        <taxon>Magnoliopsida</taxon>
        <taxon>Liliopsida</taxon>
        <taxon>Poales</taxon>
        <taxon>Poaceae</taxon>
        <taxon>BOP clade</taxon>
        <taxon>Pooideae</taxon>
        <taxon>Triticodae</taxon>
        <taxon>Triticeae</taxon>
        <taxon>Triticinae</taxon>
        <taxon>Aegilops</taxon>
    </lineage>
</organism>